<dbReference type="AlphaFoldDB" id="F0WJ04"/>
<gene>
    <name evidence="1" type="primary">AlNc14C116G6539</name>
    <name evidence="1" type="ORF">ALNC14_073930</name>
</gene>
<proteinExistence type="predicted"/>
<organism evidence="1">
    <name type="scientific">Albugo laibachii Nc14</name>
    <dbReference type="NCBI Taxonomy" id="890382"/>
    <lineage>
        <taxon>Eukaryota</taxon>
        <taxon>Sar</taxon>
        <taxon>Stramenopiles</taxon>
        <taxon>Oomycota</taxon>
        <taxon>Peronosporomycetes</taxon>
        <taxon>Albuginales</taxon>
        <taxon>Albuginaceae</taxon>
        <taxon>Albugo</taxon>
    </lineage>
</organism>
<evidence type="ECO:0000313" key="1">
    <source>
        <dbReference type="EMBL" id="CCA21250.1"/>
    </source>
</evidence>
<reference evidence="1" key="1">
    <citation type="journal article" date="2011" name="PLoS Biol.">
        <title>Gene gain and loss during evolution of obligate parasitism in the white rust pathogen of Arabidopsis thaliana.</title>
        <authorList>
            <person name="Kemen E."/>
            <person name="Gardiner A."/>
            <person name="Schultz-Larsen T."/>
            <person name="Kemen A.C."/>
            <person name="Balmuth A.L."/>
            <person name="Robert-Seilaniantz A."/>
            <person name="Bailey K."/>
            <person name="Holub E."/>
            <person name="Studholme D.J."/>
            <person name="Maclean D."/>
            <person name="Jones J.D."/>
        </authorList>
    </citation>
    <scope>NUCLEOTIDE SEQUENCE</scope>
</reference>
<dbReference type="HOGENOM" id="CLU_2337901_0_0_1"/>
<name>F0WJ04_9STRA</name>
<reference evidence="1" key="2">
    <citation type="submission" date="2011-02" db="EMBL/GenBank/DDBJ databases">
        <authorList>
            <person name="MacLean D."/>
        </authorList>
    </citation>
    <scope>NUCLEOTIDE SEQUENCE</scope>
</reference>
<sequence length="98" mass="11732">MLDRFLQLLKTVNCKIMATHRCISMSIVHDASEQSAWLRMMDRLWKRTSEDYQCSEMISAIKRPLFKWEILDPWILGLVCVFSDMETILSQPIYLKFW</sequence>
<protein>
    <submittedName>
        <fullName evidence="1">AlNc14C116G6539 protein</fullName>
    </submittedName>
</protein>
<accession>F0WJ04</accession>
<dbReference type="EMBL" id="FR824161">
    <property type="protein sequence ID" value="CCA21250.1"/>
    <property type="molecule type" value="Genomic_DNA"/>
</dbReference>